<dbReference type="EMBL" id="CP035088">
    <property type="protein sequence ID" value="QBZ88383.1"/>
    <property type="molecule type" value="Genomic_DNA"/>
</dbReference>
<sequence length="91" mass="9890">MKTLCCEEICAGLWGPSLLAKQAPRILKDRIAFIAGKPCSHMTPSPQDIFWLANKNLCQISQIRLTAKLRPGAVRRSRLAGLSTAASPTLS</sequence>
<reference evidence="1 2" key="1">
    <citation type="journal article" date="2019" name="Front. Microbiol.">
        <title>In silico and Genetic Analyses of Cyclic Lipopeptide Synthetic Gene Clusters in Pseudomonas sp. 11K1.</title>
        <authorList>
            <person name="Zhao H."/>
            <person name="Liu Y.P."/>
            <person name="Zhang L.Q."/>
        </authorList>
    </citation>
    <scope>NUCLEOTIDE SEQUENCE [LARGE SCALE GENOMIC DNA]</scope>
    <source>
        <strain evidence="1 2">11K1</strain>
    </source>
</reference>
<organism evidence="1 2">
    <name type="scientific">Pseudomonas viciae</name>
    <dbReference type="NCBI Taxonomy" id="2505979"/>
    <lineage>
        <taxon>Bacteria</taxon>
        <taxon>Pseudomonadati</taxon>
        <taxon>Pseudomonadota</taxon>
        <taxon>Gammaproteobacteria</taxon>
        <taxon>Pseudomonadales</taxon>
        <taxon>Pseudomonadaceae</taxon>
        <taxon>Pseudomonas</taxon>
    </lineage>
</organism>
<evidence type="ECO:0000313" key="2">
    <source>
        <dbReference type="Proteomes" id="UP000296468"/>
    </source>
</evidence>
<dbReference type="KEGG" id="pvk:EPZ47_06575"/>
<accession>A0A4P7PEA3</accession>
<gene>
    <name evidence="1" type="ORF">EPZ47_06575</name>
</gene>
<name>A0A4P7PEA3_9PSED</name>
<protein>
    <submittedName>
        <fullName evidence="1">Uncharacterized protein</fullName>
    </submittedName>
</protein>
<proteinExistence type="predicted"/>
<dbReference type="AlphaFoldDB" id="A0A4P7PEA3"/>
<evidence type="ECO:0000313" key="1">
    <source>
        <dbReference type="EMBL" id="QBZ88383.1"/>
    </source>
</evidence>
<dbReference type="Proteomes" id="UP000296468">
    <property type="component" value="Chromosome"/>
</dbReference>